<organism evidence="1">
    <name type="scientific">hydrocarbon metagenome</name>
    <dbReference type="NCBI Taxonomy" id="938273"/>
    <lineage>
        <taxon>unclassified sequences</taxon>
        <taxon>metagenomes</taxon>
        <taxon>ecological metagenomes</taxon>
    </lineage>
</organism>
<dbReference type="Pfam" id="PF18950">
    <property type="entry name" value="DUF5694"/>
    <property type="match status" value="1"/>
</dbReference>
<dbReference type="EMBL" id="LNQE01000759">
    <property type="protein sequence ID" value="KUG25145.1"/>
    <property type="molecule type" value="Genomic_DNA"/>
</dbReference>
<comment type="caution">
    <text evidence="1">The sequence shown here is derived from an EMBL/GenBank/DDBJ whole genome shotgun (WGS) entry which is preliminary data.</text>
</comment>
<evidence type="ECO:0008006" key="2">
    <source>
        <dbReference type="Google" id="ProtNLM"/>
    </source>
</evidence>
<accession>A0A0W8FWG3</accession>
<reference evidence="1" key="1">
    <citation type="journal article" date="2015" name="Proc. Natl. Acad. Sci. U.S.A.">
        <title>Networks of energetic and metabolic interactions define dynamics in microbial communities.</title>
        <authorList>
            <person name="Embree M."/>
            <person name="Liu J.K."/>
            <person name="Al-Bassam M.M."/>
            <person name="Zengler K."/>
        </authorList>
    </citation>
    <scope>NUCLEOTIDE SEQUENCE</scope>
</reference>
<protein>
    <recommendedName>
        <fullName evidence="2">TraB/GumN family protein</fullName>
    </recommendedName>
</protein>
<sequence>MRSFYKSIILTLSILAVYLNSFSQSKDYSEKERADVMILGTFHFAYPNLDRIKIEEKDQLDFSSTERQEEIEQLVEQIAQFKPTKIAVELKTWSQHKIDSLYNEYLKGNYELPINESYQVGFRLAKMLNHKRVYCVDAWGNINEYFDGDNKNVFTPKKEKLSMFEKLKAYSDSLLTADKENVDERNSSIHNKTLQEILYESNQPEKISRDHADYLNNLFLFEENEGDYAGVDWLSASWFNRNMRIFRNIQRITESADDRIFILYGSGHLYLLQSLLAESQRYNVVSVLDYIK</sequence>
<dbReference type="InterPro" id="IPR043749">
    <property type="entry name" value="DUF5694"/>
</dbReference>
<gene>
    <name evidence="1" type="ORF">ASZ90_005039</name>
</gene>
<name>A0A0W8FWG3_9ZZZZ</name>
<evidence type="ECO:0000313" key="1">
    <source>
        <dbReference type="EMBL" id="KUG25145.1"/>
    </source>
</evidence>
<proteinExistence type="predicted"/>
<dbReference type="AlphaFoldDB" id="A0A0W8FWG3"/>